<keyword evidence="2" id="KW-0902">Two-component regulatory system</keyword>
<sequence length="224" mass="25355">MKILLIEDEIKLAGYIKLALDQAGYIIDHESDGVLGLQTAMVNQYDLILLDLMLPSQNGLDILTNLRAFDNHVPVMIISALGSTAQVIKSLDAGANDYLKKPFEIEELLARVRVLQRQHTPKNLSKVKVADLEIDLLSRTVKRGDKSISLSNREFLLLEMLMLNPDQVITKVQILDKVWNMSFDPGSNVIEVHLYQVRKKINDGFTHQHIQTVINRGYILKTIN</sequence>
<dbReference type="Pfam" id="PF00072">
    <property type="entry name" value="Response_reg"/>
    <property type="match status" value="1"/>
</dbReference>
<evidence type="ECO:0000256" key="6">
    <source>
        <dbReference type="PROSITE-ProRule" id="PRU00169"/>
    </source>
</evidence>
<evidence type="ECO:0000256" key="4">
    <source>
        <dbReference type="ARBA" id="ARBA00023125"/>
    </source>
</evidence>
<dbReference type="InterPro" id="IPR001789">
    <property type="entry name" value="Sig_transdc_resp-reg_receiver"/>
</dbReference>
<feature type="DNA-binding region" description="OmpR/PhoB-type" evidence="7">
    <location>
        <begin position="124"/>
        <end position="222"/>
    </location>
</feature>
<dbReference type="FunFam" id="1.10.10.10:FF:000005">
    <property type="entry name" value="Two-component system response regulator"/>
    <property type="match status" value="1"/>
</dbReference>
<feature type="modified residue" description="4-aspartylphosphate" evidence="6">
    <location>
        <position position="51"/>
    </location>
</feature>
<organism evidence="10 11">
    <name type="scientific">Pedobacter petrophilus</name>
    <dbReference type="NCBI Taxonomy" id="1908241"/>
    <lineage>
        <taxon>Bacteria</taxon>
        <taxon>Pseudomonadati</taxon>
        <taxon>Bacteroidota</taxon>
        <taxon>Sphingobacteriia</taxon>
        <taxon>Sphingobacteriales</taxon>
        <taxon>Sphingobacteriaceae</taxon>
        <taxon>Pedobacter</taxon>
    </lineage>
</organism>
<keyword evidence="5" id="KW-0804">Transcription</keyword>
<evidence type="ECO:0000256" key="3">
    <source>
        <dbReference type="ARBA" id="ARBA00023015"/>
    </source>
</evidence>
<evidence type="ECO:0000259" key="9">
    <source>
        <dbReference type="PROSITE" id="PS51755"/>
    </source>
</evidence>
<reference evidence="10 11" key="1">
    <citation type="submission" date="2019-11" db="EMBL/GenBank/DDBJ databases">
        <title>Pedobacter petrophilus genome.</title>
        <authorList>
            <person name="Feldbauer M.J."/>
            <person name="Newman J.D."/>
        </authorList>
    </citation>
    <scope>NUCLEOTIDE SEQUENCE [LARGE SCALE GENOMIC DNA]</scope>
    <source>
        <strain evidence="10 11">LMG 29686</strain>
    </source>
</reference>
<keyword evidence="1 6" id="KW-0597">Phosphoprotein</keyword>
<dbReference type="Pfam" id="PF00486">
    <property type="entry name" value="Trans_reg_C"/>
    <property type="match status" value="1"/>
</dbReference>
<comment type="caution">
    <text evidence="10">The sequence shown here is derived from an EMBL/GenBank/DDBJ whole genome shotgun (WGS) entry which is preliminary data.</text>
</comment>
<dbReference type="GO" id="GO:0006355">
    <property type="term" value="P:regulation of DNA-templated transcription"/>
    <property type="evidence" value="ECO:0007669"/>
    <property type="project" value="InterPro"/>
</dbReference>
<dbReference type="SMART" id="SM00862">
    <property type="entry name" value="Trans_reg_C"/>
    <property type="match status" value="1"/>
</dbReference>
<dbReference type="PROSITE" id="PS50110">
    <property type="entry name" value="RESPONSE_REGULATORY"/>
    <property type="match status" value="1"/>
</dbReference>
<dbReference type="InterPro" id="IPR039420">
    <property type="entry name" value="WalR-like"/>
</dbReference>
<dbReference type="SUPFAM" id="SSF52172">
    <property type="entry name" value="CheY-like"/>
    <property type="match status" value="1"/>
</dbReference>
<dbReference type="Gene3D" id="3.40.50.2300">
    <property type="match status" value="1"/>
</dbReference>
<dbReference type="OrthoDB" id="5343479at2"/>
<dbReference type="InterPro" id="IPR001867">
    <property type="entry name" value="OmpR/PhoB-type_DNA-bd"/>
</dbReference>
<accession>A0A7K0FZV1</accession>
<dbReference type="AlphaFoldDB" id="A0A7K0FZV1"/>
<keyword evidence="11" id="KW-1185">Reference proteome</keyword>
<evidence type="ECO:0000256" key="5">
    <source>
        <dbReference type="ARBA" id="ARBA00023163"/>
    </source>
</evidence>
<proteinExistence type="predicted"/>
<keyword evidence="4 7" id="KW-0238">DNA-binding</keyword>
<name>A0A7K0FZV1_9SPHI</name>
<keyword evidence="3" id="KW-0805">Transcription regulation</keyword>
<dbReference type="EMBL" id="WKKH01000011">
    <property type="protein sequence ID" value="MRX76276.1"/>
    <property type="molecule type" value="Genomic_DNA"/>
</dbReference>
<evidence type="ECO:0000259" key="8">
    <source>
        <dbReference type="PROSITE" id="PS50110"/>
    </source>
</evidence>
<dbReference type="Gene3D" id="1.10.10.10">
    <property type="entry name" value="Winged helix-like DNA-binding domain superfamily/Winged helix DNA-binding domain"/>
    <property type="match status" value="1"/>
</dbReference>
<dbReference type="SMART" id="SM00448">
    <property type="entry name" value="REC"/>
    <property type="match status" value="1"/>
</dbReference>
<dbReference type="GO" id="GO:0005829">
    <property type="term" value="C:cytosol"/>
    <property type="evidence" value="ECO:0007669"/>
    <property type="project" value="TreeGrafter"/>
</dbReference>
<dbReference type="GO" id="GO:0000156">
    <property type="term" value="F:phosphorelay response regulator activity"/>
    <property type="evidence" value="ECO:0007669"/>
    <property type="project" value="TreeGrafter"/>
</dbReference>
<dbReference type="Proteomes" id="UP000487757">
    <property type="component" value="Unassembled WGS sequence"/>
</dbReference>
<evidence type="ECO:0000256" key="2">
    <source>
        <dbReference type="ARBA" id="ARBA00023012"/>
    </source>
</evidence>
<dbReference type="InterPro" id="IPR036388">
    <property type="entry name" value="WH-like_DNA-bd_sf"/>
</dbReference>
<dbReference type="RefSeq" id="WP_154280508.1">
    <property type="nucleotide sequence ID" value="NZ_JBHUJQ010000001.1"/>
</dbReference>
<evidence type="ECO:0000256" key="7">
    <source>
        <dbReference type="PROSITE-ProRule" id="PRU01091"/>
    </source>
</evidence>
<feature type="domain" description="Response regulatory" evidence="8">
    <location>
        <begin position="2"/>
        <end position="116"/>
    </location>
</feature>
<dbReference type="CDD" id="cd00383">
    <property type="entry name" value="trans_reg_C"/>
    <property type="match status" value="1"/>
</dbReference>
<evidence type="ECO:0000313" key="11">
    <source>
        <dbReference type="Proteomes" id="UP000487757"/>
    </source>
</evidence>
<gene>
    <name evidence="10" type="ORF">GJU39_09255</name>
</gene>
<dbReference type="PANTHER" id="PTHR48111:SF22">
    <property type="entry name" value="REGULATOR OF RPOS"/>
    <property type="match status" value="1"/>
</dbReference>
<dbReference type="PROSITE" id="PS51755">
    <property type="entry name" value="OMPR_PHOB"/>
    <property type="match status" value="1"/>
</dbReference>
<dbReference type="InterPro" id="IPR011006">
    <property type="entry name" value="CheY-like_superfamily"/>
</dbReference>
<dbReference type="GO" id="GO:0032993">
    <property type="term" value="C:protein-DNA complex"/>
    <property type="evidence" value="ECO:0007669"/>
    <property type="project" value="TreeGrafter"/>
</dbReference>
<dbReference type="PANTHER" id="PTHR48111">
    <property type="entry name" value="REGULATOR OF RPOS"/>
    <property type="match status" value="1"/>
</dbReference>
<dbReference type="GO" id="GO:0000976">
    <property type="term" value="F:transcription cis-regulatory region binding"/>
    <property type="evidence" value="ECO:0007669"/>
    <property type="project" value="TreeGrafter"/>
</dbReference>
<evidence type="ECO:0000256" key="1">
    <source>
        <dbReference type="ARBA" id="ARBA00022553"/>
    </source>
</evidence>
<protein>
    <submittedName>
        <fullName evidence="10">Response regulator</fullName>
    </submittedName>
</protein>
<evidence type="ECO:0000313" key="10">
    <source>
        <dbReference type="EMBL" id="MRX76276.1"/>
    </source>
</evidence>
<feature type="domain" description="OmpR/PhoB-type" evidence="9">
    <location>
        <begin position="124"/>
        <end position="222"/>
    </location>
</feature>